<feature type="compositionally biased region" description="Low complexity" evidence="1">
    <location>
        <begin position="445"/>
        <end position="463"/>
    </location>
</feature>
<feature type="compositionally biased region" description="Low complexity" evidence="1">
    <location>
        <begin position="522"/>
        <end position="538"/>
    </location>
</feature>
<protein>
    <submittedName>
        <fullName evidence="2">DUF3027 domain-containing protein</fullName>
    </submittedName>
</protein>
<dbReference type="RefSeq" id="WP_106958349.1">
    <property type="nucleotide sequence ID" value="NZ_PYHS01000001.1"/>
</dbReference>
<evidence type="ECO:0000313" key="3">
    <source>
        <dbReference type="Proteomes" id="UP000241647"/>
    </source>
</evidence>
<organism evidence="2 3">
    <name type="scientific">Nocardia nova</name>
    <dbReference type="NCBI Taxonomy" id="37330"/>
    <lineage>
        <taxon>Bacteria</taxon>
        <taxon>Bacillati</taxon>
        <taxon>Actinomycetota</taxon>
        <taxon>Actinomycetes</taxon>
        <taxon>Mycobacteriales</taxon>
        <taxon>Nocardiaceae</taxon>
        <taxon>Nocardia</taxon>
    </lineage>
</organism>
<feature type="region of interest" description="Disordered" evidence="1">
    <location>
        <begin position="251"/>
        <end position="623"/>
    </location>
</feature>
<dbReference type="Proteomes" id="UP000241647">
    <property type="component" value="Unassembled WGS sequence"/>
</dbReference>
<dbReference type="AlphaFoldDB" id="A0A2T2ZES8"/>
<dbReference type="EMBL" id="PYHS01000001">
    <property type="protein sequence ID" value="PSR66267.1"/>
    <property type="molecule type" value="Genomic_DNA"/>
</dbReference>
<sequence>MSAVSVSESGVRPILAGAVDLARRALLELQPTGVGEHLGVTGENECAATHHFAATLPGYRGWRWEVVVAAAPDAEYATVSESALLPGPDALVAPEFVPWDQRIRPGDLAPGDLLAPRVDDPRLVPGYLETGDPVVDEVCEEVGLGRRQVLSREGRVEAAERWYSEFGPDTEMARSAPGTCGVCGFFVPLAGALRAAFGVCANAMGADGRVVHVEYGCGAHSDTELPTGAGSPLYEAYDDAAIEVVPAEELTARDGSAEAAAPSTIAPEASTGAEASTDLAATDPDTAAAEDAAVESPSDAVEASEAGNNQPSDVADSAGDSAHVSAAVPEAVAAEDVSSTVESQSDAAKDFSATGGSGAAPEVSTADAAAHRPPAADAAPETSAAEEPSNAAVAEPAESGAVPGAAAGTVPAADTAEGAPADPAGNASAHMAAAPSAETAEDAPAEIATTNAPADAATAHVTAEPVREPAESAPAANATAGREQADADPAVADTESDAWGGAAEAGTAAETIGTDPAGNPDAGSAGSSAALAAGQSGAVDGEAESPSATGDPEAAATTTGEVGAAADRPAAEAVESAGTETGGNAAAGDDGTGHAGAEADAGTADNAGEAAPLGDSGDATSGVTRYSDAWAVSAVRVQPGETGAAEEN</sequence>
<accession>A0A2T2ZES8</accession>
<reference evidence="2 3" key="1">
    <citation type="submission" date="2018-02" db="EMBL/GenBank/DDBJ databases">
        <title>8 Nocardia nova and 1 Nocardia cyriacigeorgica strain used for evolution to TMP-SMX.</title>
        <authorList>
            <person name="Mehta H."/>
            <person name="Weng J."/>
            <person name="Shamoo Y."/>
        </authorList>
    </citation>
    <scope>NUCLEOTIDE SEQUENCE [LARGE SCALE GENOMIC DNA]</scope>
    <source>
        <strain evidence="2 3">ATCC 33727</strain>
    </source>
</reference>
<feature type="compositionally biased region" description="Low complexity" evidence="1">
    <location>
        <begin position="498"/>
        <end position="514"/>
    </location>
</feature>
<feature type="compositionally biased region" description="Low complexity" evidence="1">
    <location>
        <begin position="471"/>
        <end position="480"/>
    </location>
</feature>
<evidence type="ECO:0000313" key="2">
    <source>
        <dbReference type="EMBL" id="PSR66267.1"/>
    </source>
</evidence>
<evidence type="ECO:0000256" key="1">
    <source>
        <dbReference type="SAM" id="MobiDB-lite"/>
    </source>
</evidence>
<feature type="compositionally biased region" description="Low complexity" evidence="1">
    <location>
        <begin position="321"/>
        <end position="339"/>
    </location>
</feature>
<proteinExistence type="predicted"/>
<feature type="compositionally biased region" description="Low complexity" evidence="1">
    <location>
        <begin position="401"/>
        <end position="416"/>
    </location>
</feature>
<comment type="caution">
    <text evidence="2">The sequence shown here is derived from an EMBL/GenBank/DDBJ whole genome shotgun (WGS) entry which is preliminary data.</text>
</comment>
<feature type="compositionally biased region" description="Low complexity" evidence="1">
    <location>
        <begin position="553"/>
        <end position="611"/>
    </location>
</feature>
<feature type="compositionally biased region" description="Low complexity" evidence="1">
    <location>
        <begin position="275"/>
        <end position="300"/>
    </location>
</feature>
<name>A0A2T2ZES8_9NOCA</name>
<feature type="compositionally biased region" description="Low complexity" evidence="1">
    <location>
        <begin position="423"/>
        <end position="438"/>
    </location>
</feature>
<dbReference type="Pfam" id="PF11228">
    <property type="entry name" value="DUF3027"/>
    <property type="match status" value="1"/>
</dbReference>
<gene>
    <name evidence="2" type="ORF">C8259_02900</name>
</gene>
<dbReference type="InterPro" id="IPR021391">
    <property type="entry name" value="DUF3027"/>
</dbReference>
<feature type="compositionally biased region" description="Low complexity" evidence="1">
    <location>
        <begin position="366"/>
        <end position="392"/>
    </location>
</feature>